<feature type="compositionally biased region" description="Low complexity" evidence="1">
    <location>
        <begin position="84"/>
        <end position="102"/>
    </location>
</feature>
<accession>A0A811PE99</accession>
<feature type="compositionally biased region" description="Basic residues" evidence="1">
    <location>
        <begin position="103"/>
        <end position="119"/>
    </location>
</feature>
<evidence type="ECO:0000313" key="3">
    <source>
        <dbReference type="Proteomes" id="UP000604825"/>
    </source>
</evidence>
<feature type="compositionally biased region" description="Low complexity" evidence="1">
    <location>
        <begin position="15"/>
        <end position="30"/>
    </location>
</feature>
<feature type="compositionally biased region" description="Polar residues" evidence="1">
    <location>
        <begin position="46"/>
        <end position="83"/>
    </location>
</feature>
<dbReference type="Proteomes" id="UP000604825">
    <property type="component" value="Unassembled WGS sequence"/>
</dbReference>
<dbReference type="EMBL" id="CAJGYO010000006">
    <property type="protein sequence ID" value="CAD6240680.1"/>
    <property type="molecule type" value="Genomic_DNA"/>
</dbReference>
<organism evidence="2 3">
    <name type="scientific">Miscanthus lutarioriparius</name>
    <dbReference type="NCBI Taxonomy" id="422564"/>
    <lineage>
        <taxon>Eukaryota</taxon>
        <taxon>Viridiplantae</taxon>
        <taxon>Streptophyta</taxon>
        <taxon>Embryophyta</taxon>
        <taxon>Tracheophyta</taxon>
        <taxon>Spermatophyta</taxon>
        <taxon>Magnoliopsida</taxon>
        <taxon>Liliopsida</taxon>
        <taxon>Poales</taxon>
        <taxon>Poaceae</taxon>
        <taxon>PACMAD clade</taxon>
        <taxon>Panicoideae</taxon>
        <taxon>Andropogonodae</taxon>
        <taxon>Andropogoneae</taxon>
        <taxon>Saccharinae</taxon>
        <taxon>Miscanthus</taxon>
    </lineage>
</organism>
<comment type="caution">
    <text evidence="2">The sequence shown here is derived from an EMBL/GenBank/DDBJ whole genome shotgun (WGS) entry which is preliminary data.</text>
</comment>
<protein>
    <submittedName>
        <fullName evidence="2">Uncharacterized protein</fullName>
    </submittedName>
</protein>
<reference evidence="2" key="1">
    <citation type="submission" date="2020-10" db="EMBL/GenBank/DDBJ databases">
        <authorList>
            <person name="Han B."/>
            <person name="Lu T."/>
            <person name="Zhao Q."/>
            <person name="Huang X."/>
            <person name="Zhao Y."/>
        </authorList>
    </citation>
    <scope>NUCLEOTIDE SEQUENCE</scope>
</reference>
<proteinExistence type="predicted"/>
<dbReference type="AlphaFoldDB" id="A0A811PE99"/>
<feature type="region of interest" description="Disordered" evidence="1">
    <location>
        <begin position="1"/>
        <end position="119"/>
    </location>
</feature>
<evidence type="ECO:0000256" key="1">
    <source>
        <dbReference type="SAM" id="MobiDB-lite"/>
    </source>
</evidence>
<keyword evidence="3" id="KW-1185">Reference proteome</keyword>
<gene>
    <name evidence="2" type="ORF">NCGR_LOCUS27199</name>
</gene>
<name>A0A811PE99_9POAL</name>
<dbReference type="OrthoDB" id="903824at2759"/>
<sequence>MKRGASESDATSQATTTPPRTPKTPNNKRPAYYVQSPSHDGGGDKSLSSTTAHTTPVYNSPLESPSHASSTGRHSRVSSATRFSGTLLPSSSPATSRASAGAGRKKRHGGGSGHKHKKWREVGGVIDEEAADEYDGVDQEEEEEDELPVCCAVVLCAVVLVLRGGLVRRRLPRRLGRCSPLQTHRRRQEPDSAQLLRRVRHGPHRGADEAGHAQLLAGHVRPQPFHHVRHPRLLELHPAHFHKFYQPRKSHRVAAAIQHGEKTPLYGAGATLAVANDAGGKGKVPLTLELAVRTRGHVIGRLVRVKHAVRVRCPVAIDPGSSRPVRFRRSDCSYRRR</sequence>
<evidence type="ECO:0000313" key="2">
    <source>
        <dbReference type="EMBL" id="CAD6240680.1"/>
    </source>
</evidence>